<dbReference type="PANTHER" id="PTHR34978">
    <property type="entry name" value="POSSIBLE SENSOR-TRANSDUCER PROTEIN BLAR"/>
    <property type="match status" value="1"/>
</dbReference>
<dbReference type="CDD" id="cd07326">
    <property type="entry name" value="M56_BlaR1_MecR1_like"/>
    <property type="match status" value="1"/>
</dbReference>
<protein>
    <submittedName>
        <fullName evidence="9">M48 family metalloprotease</fullName>
    </submittedName>
</protein>
<dbReference type="Proteomes" id="UP000621455">
    <property type="component" value="Unassembled WGS sequence"/>
</dbReference>
<dbReference type="Pfam" id="PF01435">
    <property type="entry name" value="Peptidase_M48"/>
    <property type="match status" value="1"/>
</dbReference>
<reference evidence="9 10" key="1">
    <citation type="submission" date="2019-10" db="EMBL/GenBank/DDBJ databases">
        <title>Taxonomy of Antarctic Massilia spp.: description of Massilia rubra sp. nov., Massilia aquatica sp. nov., Massilia mucilaginosa sp. nov., Massilia frigida sp. nov. isolated from streams, lakes and regoliths.</title>
        <authorList>
            <person name="Holochova P."/>
            <person name="Sedlacek I."/>
            <person name="Kralova S."/>
            <person name="Maslanova I."/>
            <person name="Busse H.-J."/>
            <person name="Stankova E."/>
            <person name="Vrbovska V."/>
            <person name="Kovarovic V."/>
            <person name="Bartak M."/>
            <person name="Svec P."/>
            <person name="Pantucek R."/>
        </authorList>
    </citation>
    <scope>NUCLEOTIDE SEQUENCE [LARGE SCALE GENOMIC DNA]</scope>
    <source>
        <strain evidence="9 10">CCM 8695</strain>
    </source>
</reference>
<evidence type="ECO:0000313" key="9">
    <source>
        <dbReference type="EMBL" id="NHZ82279.1"/>
    </source>
</evidence>
<organism evidence="9 10">
    <name type="scientific">Massilia frigida</name>
    <dbReference type="NCBI Taxonomy" id="2609281"/>
    <lineage>
        <taxon>Bacteria</taxon>
        <taxon>Pseudomonadati</taxon>
        <taxon>Pseudomonadota</taxon>
        <taxon>Betaproteobacteria</taxon>
        <taxon>Burkholderiales</taxon>
        <taxon>Oxalobacteraceae</taxon>
        <taxon>Telluria group</taxon>
        <taxon>Massilia</taxon>
    </lineage>
</organism>
<feature type="domain" description="Peptidase M48" evidence="8">
    <location>
        <begin position="136"/>
        <end position="270"/>
    </location>
</feature>
<proteinExistence type="inferred from homology"/>
<keyword evidence="7" id="KW-0812">Transmembrane</keyword>
<evidence type="ECO:0000256" key="2">
    <source>
        <dbReference type="ARBA" id="ARBA00022723"/>
    </source>
</evidence>
<keyword evidence="10" id="KW-1185">Reference proteome</keyword>
<keyword evidence="5 6" id="KW-0482">Metalloprotease</keyword>
<feature type="transmembrane region" description="Helical" evidence="7">
    <location>
        <begin position="12"/>
        <end position="31"/>
    </location>
</feature>
<dbReference type="InterPro" id="IPR001915">
    <property type="entry name" value="Peptidase_M48"/>
</dbReference>
<feature type="transmembrane region" description="Helical" evidence="7">
    <location>
        <begin position="107"/>
        <end position="129"/>
    </location>
</feature>
<comment type="cofactor">
    <cofactor evidence="6">
        <name>Zn(2+)</name>
        <dbReference type="ChEBI" id="CHEBI:29105"/>
    </cofactor>
    <text evidence="6">Binds 1 zinc ion per subunit.</text>
</comment>
<keyword evidence="1 6" id="KW-0645">Protease</keyword>
<evidence type="ECO:0000256" key="7">
    <source>
        <dbReference type="SAM" id="Phobius"/>
    </source>
</evidence>
<evidence type="ECO:0000256" key="1">
    <source>
        <dbReference type="ARBA" id="ARBA00022670"/>
    </source>
</evidence>
<dbReference type="GO" id="GO:0008237">
    <property type="term" value="F:metallopeptidase activity"/>
    <property type="evidence" value="ECO:0007669"/>
    <property type="project" value="UniProtKB-KW"/>
</dbReference>
<evidence type="ECO:0000256" key="4">
    <source>
        <dbReference type="ARBA" id="ARBA00022833"/>
    </source>
</evidence>
<dbReference type="Gene3D" id="3.30.2010.10">
    <property type="entry name" value="Metalloproteases ('zincins'), catalytic domain"/>
    <property type="match status" value="1"/>
</dbReference>
<keyword evidence="3 6" id="KW-0378">Hydrolase</keyword>
<keyword evidence="2" id="KW-0479">Metal-binding</keyword>
<dbReference type="PANTHER" id="PTHR34978:SF3">
    <property type="entry name" value="SLR0241 PROTEIN"/>
    <property type="match status" value="1"/>
</dbReference>
<comment type="caution">
    <text evidence="9">The sequence shown here is derived from an EMBL/GenBank/DDBJ whole genome shotgun (WGS) entry which is preliminary data.</text>
</comment>
<sequence>MSNAGSYLDLAQAAVVACLLFAIPLALLAALAYPPLRRATARIAPASRARLLLALSGVPFVGACAGLLASFVPSLLSWADGVADHCHLHTDHPHLCLLHPPQLAHSGFALTVLSGAAVLAIVIGGSWLLRCLQTRQRLAQLLRMSERDPVRGVHVVPTEAPLAFAAGLRTPQVFLSRHMFEQLSSAQIDVIVAHERAHAVRLDALTFMIASVLSRLHLPATRRIMLADLALAAEQACDEAACAATGDRLLVAEAIVAVEKLFAKRERSADLPLFGTSHFTDSNVAERVLAMLDARRDGARLPRSAWAAGALALMLLAAFGGQLHHTTESILGLIFH</sequence>
<accession>A0ABX0NGU5</accession>
<gene>
    <name evidence="9" type="ORF">F2P44_23800</name>
</gene>
<dbReference type="EMBL" id="WHJG01000030">
    <property type="protein sequence ID" value="NHZ82279.1"/>
    <property type="molecule type" value="Genomic_DNA"/>
</dbReference>
<evidence type="ECO:0000256" key="6">
    <source>
        <dbReference type="RuleBase" id="RU003983"/>
    </source>
</evidence>
<keyword evidence="7" id="KW-0472">Membrane</keyword>
<feature type="transmembrane region" description="Helical" evidence="7">
    <location>
        <begin position="305"/>
        <end position="323"/>
    </location>
</feature>
<evidence type="ECO:0000313" key="10">
    <source>
        <dbReference type="Proteomes" id="UP000621455"/>
    </source>
</evidence>
<evidence type="ECO:0000259" key="8">
    <source>
        <dbReference type="Pfam" id="PF01435"/>
    </source>
</evidence>
<keyword evidence="7" id="KW-1133">Transmembrane helix</keyword>
<comment type="similarity">
    <text evidence="6">Belongs to the peptidase M48 family.</text>
</comment>
<dbReference type="InterPro" id="IPR052173">
    <property type="entry name" value="Beta-lactam_resp_regulator"/>
</dbReference>
<keyword evidence="4 6" id="KW-0862">Zinc</keyword>
<evidence type="ECO:0000256" key="3">
    <source>
        <dbReference type="ARBA" id="ARBA00022801"/>
    </source>
</evidence>
<evidence type="ECO:0000256" key="5">
    <source>
        <dbReference type="ARBA" id="ARBA00023049"/>
    </source>
</evidence>
<feature type="transmembrane region" description="Helical" evidence="7">
    <location>
        <begin position="51"/>
        <end position="72"/>
    </location>
</feature>
<name>A0ABX0NGU5_9BURK</name>